<reference evidence="2 3" key="1">
    <citation type="journal article" date="2021" name="BMC Biol.">
        <title>Horizontally acquired antibacterial genes associated with adaptive radiation of ladybird beetles.</title>
        <authorList>
            <person name="Li H.S."/>
            <person name="Tang X.F."/>
            <person name="Huang Y.H."/>
            <person name="Xu Z.Y."/>
            <person name="Chen M.L."/>
            <person name="Du X.Y."/>
            <person name="Qiu B.Y."/>
            <person name="Chen P.T."/>
            <person name="Zhang W."/>
            <person name="Slipinski A."/>
            <person name="Escalona H.E."/>
            <person name="Waterhouse R.M."/>
            <person name="Zwick A."/>
            <person name="Pang H."/>
        </authorList>
    </citation>
    <scope>NUCLEOTIDE SEQUENCE [LARGE SCALE GENOMIC DNA]</scope>
    <source>
        <strain evidence="2">SYSU2018</strain>
    </source>
</reference>
<feature type="coiled-coil region" evidence="1">
    <location>
        <begin position="33"/>
        <end position="96"/>
    </location>
</feature>
<dbReference type="EMBL" id="JABFTP020000021">
    <property type="protein sequence ID" value="KAL3269985.1"/>
    <property type="molecule type" value="Genomic_DNA"/>
</dbReference>
<dbReference type="Proteomes" id="UP001516400">
    <property type="component" value="Unassembled WGS sequence"/>
</dbReference>
<protein>
    <recommendedName>
        <fullName evidence="4">Cilia- and flagella-associated protein 157</fullName>
    </recommendedName>
</protein>
<gene>
    <name evidence="2" type="ORF">HHI36_009041</name>
</gene>
<comment type="caution">
    <text evidence="2">The sequence shown here is derived from an EMBL/GenBank/DDBJ whole genome shotgun (WGS) entry which is preliminary data.</text>
</comment>
<proteinExistence type="predicted"/>
<accession>A0ABD2MU45</accession>
<evidence type="ECO:0000313" key="2">
    <source>
        <dbReference type="EMBL" id="KAL3269985.1"/>
    </source>
</evidence>
<keyword evidence="3" id="KW-1185">Reference proteome</keyword>
<evidence type="ECO:0000256" key="1">
    <source>
        <dbReference type="SAM" id="Coils"/>
    </source>
</evidence>
<evidence type="ECO:0008006" key="4">
    <source>
        <dbReference type="Google" id="ProtNLM"/>
    </source>
</evidence>
<organism evidence="2 3">
    <name type="scientific">Cryptolaemus montrouzieri</name>
    <dbReference type="NCBI Taxonomy" id="559131"/>
    <lineage>
        <taxon>Eukaryota</taxon>
        <taxon>Metazoa</taxon>
        <taxon>Ecdysozoa</taxon>
        <taxon>Arthropoda</taxon>
        <taxon>Hexapoda</taxon>
        <taxon>Insecta</taxon>
        <taxon>Pterygota</taxon>
        <taxon>Neoptera</taxon>
        <taxon>Endopterygota</taxon>
        <taxon>Coleoptera</taxon>
        <taxon>Polyphaga</taxon>
        <taxon>Cucujiformia</taxon>
        <taxon>Coccinelloidea</taxon>
        <taxon>Coccinellidae</taxon>
        <taxon>Scymninae</taxon>
        <taxon>Scymnini</taxon>
        <taxon>Cryptolaemus</taxon>
    </lineage>
</organism>
<keyword evidence="1" id="KW-0175">Coiled coil</keyword>
<name>A0ABD2MU45_9CUCU</name>
<evidence type="ECO:0000313" key="3">
    <source>
        <dbReference type="Proteomes" id="UP001516400"/>
    </source>
</evidence>
<sequence>MKDYEICKESNTSLQNQLENMVIKEDSSFTKRYEAVQGKLMNILEKNTELNNEIEAQAKIFDTRRLEIEHYYAEKLKDLEDKLKQANSKLNQREKEFFDELQMAQATSAYEFEKIEEKLKWQLSEANKKLHESKVVNAKLRMQLQNMERQQNKYIPHDTPTRAEKNLQLNMNRCNVSLDYTGNTNELNKSLEKGAEQPMKESELPQKNFTGTIRAYEPLQVIRSSSFENKPIAEIDFGKPTAPLFRGKKTYSTGSRYKYCKTSESLVTVPPLIPCTNSVPIKKRRLHDPDDLSYLVDLMPNENVK</sequence>
<dbReference type="AlphaFoldDB" id="A0ABD2MU45"/>